<dbReference type="InterPro" id="IPR019587">
    <property type="entry name" value="Polyketide_cyclase/dehydratase"/>
</dbReference>
<name>A0ABP7PL69_9GAMM</name>
<evidence type="ECO:0000313" key="1">
    <source>
        <dbReference type="EMBL" id="GAA3967503.1"/>
    </source>
</evidence>
<sequence>MQTIEMSKRFEAPVEQVFEDLCDHEKFGRLTSAQIVRIRDASDSSHPNGLGSVRRIKVPGVPPIEETVIRFEPNRRMDYTVTKGGPITHHRGSLRFHGDADGTTVDYTISFEPKLPLPFLGAILEVIIKLPIKRGLDRLARSYTKQHVAATQEN</sequence>
<reference evidence="2" key="1">
    <citation type="journal article" date="2019" name="Int. J. Syst. Evol. Microbiol.">
        <title>The Global Catalogue of Microorganisms (GCM) 10K type strain sequencing project: providing services to taxonomists for standard genome sequencing and annotation.</title>
        <authorList>
            <consortium name="The Broad Institute Genomics Platform"/>
            <consortium name="The Broad Institute Genome Sequencing Center for Infectious Disease"/>
            <person name="Wu L."/>
            <person name="Ma J."/>
        </authorList>
    </citation>
    <scope>NUCLEOTIDE SEQUENCE [LARGE SCALE GENOMIC DNA]</scope>
    <source>
        <strain evidence="2">JCM 17555</strain>
    </source>
</reference>
<dbReference type="EMBL" id="BAABBO010000011">
    <property type="protein sequence ID" value="GAA3967503.1"/>
    <property type="molecule type" value="Genomic_DNA"/>
</dbReference>
<proteinExistence type="predicted"/>
<dbReference type="SUPFAM" id="SSF55961">
    <property type="entry name" value="Bet v1-like"/>
    <property type="match status" value="1"/>
</dbReference>
<protein>
    <submittedName>
        <fullName evidence="1">SRPBCC family protein</fullName>
    </submittedName>
</protein>
<evidence type="ECO:0000313" key="2">
    <source>
        <dbReference type="Proteomes" id="UP001501337"/>
    </source>
</evidence>
<organism evidence="1 2">
    <name type="scientific">Allohahella marinimesophila</name>
    <dbReference type="NCBI Taxonomy" id="1054972"/>
    <lineage>
        <taxon>Bacteria</taxon>
        <taxon>Pseudomonadati</taxon>
        <taxon>Pseudomonadota</taxon>
        <taxon>Gammaproteobacteria</taxon>
        <taxon>Oceanospirillales</taxon>
        <taxon>Hahellaceae</taxon>
        <taxon>Allohahella</taxon>
    </lineage>
</organism>
<dbReference type="Pfam" id="PF10604">
    <property type="entry name" value="Polyketide_cyc2"/>
    <property type="match status" value="1"/>
</dbReference>
<dbReference type="Proteomes" id="UP001501337">
    <property type="component" value="Unassembled WGS sequence"/>
</dbReference>
<dbReference type="CDD" id="cd07821">
    <property type="entry name" value="PYR_PYL_RCAR_like"/>
    <property type="match status" value="1"/>
</dbReference>
<dbReference type="Gene3D" id="3.30.530.20">
    <property type="match status" value="1"/>
</dbReference>
<dbReference type="InterPro" id="IPR023393">
    <property type="entry name" value="START-like_dom_sf"/>
</dbReference>
<gene>
    <name evidence="1" type="ORF">GCM10022278_26580</name>
</gene>
<dbReference type="RefSeq" id="WP_344807137.1">
    <property type="nucleotide sequence ID" value="NZ_BAABBO010000011.1"/>
</dbReference>
<comment type="caution">
    <text evidence="1">The sequence shown here is derived from an EMBL/GenBank/DDBJ whole genome shotgun (WGS) entry which is preliminary data.</text>
</comment>
<keyword evidence="2" id="KW-1185">Reference proteome</keyword>
<accession>A0ABP7PL69</accession>